<gene>
    <name evidence="2" type="ORF">FHX34_103714</name>
</gene>
<accession>A0A561WBE1</accession>
<keyword evidence="1" id="KW-0732">Signal</keyword>
<name>A0A561WBE1_ACTTI</name>
<feature type="chain" id="PRO_5039388375" description="Pyrroloquinoline-quinone binding quinoprotein" evidence="1">
    <location>
        <begin position="16"/>
        <end position="387"/>
    </location>
</feature>
<evidence type="ECO:0008006" key="4">
    <source>
        <dbReference type="Google" id="ProtNLM"/>
    </source>
</evidence>
<proteinExistence type="predicted"/>
<organism evidence="2 3">
    <name type="scientific">Actinoplanes teichomyceticus</name>
    <dbReference type="NCBI Taxonomy" id="1867"/>
    <lineage>
        <taxon>Bacteria</taxon>
        <taxon>Bacillati</taxon>
        <taxon>Actinomycetota</taxon>
        <taxon>Actinomycetes</taxon>
        <taxon>Micromonosporales</taxon>
        <taxon>Micromonosporaceae</taxon>
        <taxon>Actinoplanes</taxon>
    </lineage>
</organism>
<dbReference type="InterPro" id="IPR011044">
    <property type="entry name" value="Quino_amine_DH_bsu"/>
</dbReference>
<evidence type="ECO:0000313" key="3">
    <source>
        <dbReference type="Proteomes" id="UP000320239"/>
    </source>
</evidence>
<comment type="caution">
    <text evidence="2">The sequence shown here is derived from an EMBL/GenBank/DDBJ whole genome shotgun (WGS) entry which is preliminary data.</text>
</comment>
<sequence length="387" mass="39719">MLLLAALLAAGPATAAVAAIPLASATPARTVGFDGLVYASVQVGTTVYVGGSFRNAIVGGRQVPRKRLAAVDVRTGDLLPWAPPADGTVFALAASGSSLYATGKFATVAGQPRPGLAGIHLATGAVGPIRHTIAGTGKALAAGGGRLYLGGEFTAVDAKPARNLAAFRLSDATLDTGFRGEADGKVQSLTSAGSRLYVGGGFKHLNDTATARLGALRLSDGQVDSGFHPATPYPALAVTVTADRVYAGLSGVGGRVVAYRPDGAMLWSSVTDGDIQAIAYLNGAVYAGGHFTVACPQRSRTATSWCPATLRKQPKLAAWDAATGALLDWNPRSNGKWGVLTMNANPRLGVITVGGEFTSFGSHDRPRFAQFRTCRYGCGSRPPERAP</sequence>
<dbReference type="SUPFAM" id="SSF50969">
    <property type="entry name" value="YVTN repeat-like/Quinoprotein amine dehydrogenase"/>
    <property type="match status" value="1"/>
</dbReference>
<dbReference type="Proteomes" id="UP000320239">
    <property type="component" value="Unassembled WGS sequence"/>
</dbReference>
<dbReference type="EMBL" id="VIWY01000003">
    <property type="protein sequence ID" value="TWG21184.1"/>
    <property type="molecule type" value="Genomic_DNA"/>
</dbReference>
<dbReference type="AlphaFoldDB" id="A0A561WBE1"/>
<evidence type="ECO:0000313" key="2">
    <source>
        <dbReference type="EMBL" id="TWG21184.1"/>
    </source>
</evidence>
<reference evidence="2 3" key="1">
    <citation type="submission" date="2019-06" db="EMBL/GenBank/DDBJ databases">
        <title>Sequencing the genomes of 1000 actinobacteria strains.</title>
        <authorList>
            <person name="Klenk H.-P."/>
        </authorList>
    </citation>
    <scope>NUCLEOTIDE SEQUENCE [LARGE SCALE GENOMIC DNA]</scope>
    <source>
        <strain evidence="2 3">DSM 43866</strain>
    </source>
</reference>
<keyword evidence="3" id="KW-1185">Reference proteome</keyword>
<evidence type="ECO:0000256" key="1">
    <source>
        <dbReference type="SAM" id="SignalP"/>
    </source>
</evidence>
<protein>
    <recommendedName>
        <fullName evidence="4">Pyrroloquinoline-quinone binding quinoprotein</fullName>
    </recommendedName>
</protein>
<feature type="signal peptide" evidence="1">
    <location>
        <begin position="1"/>
        <end position="15"/>
    </location>
</feature>
<dbReference type="Gene3D" id="2.80.10.50">
    <property type="match status" value="1"/>
</dbReference>